<comment type="caution">
    <text evidence="1">The sequence shown here is derived from an EMBL/GenBank/DDBJ whole genome shotgun (WGS) entry which is preliminary data.</text>
</comment>
<dbReference type="Proteomes" id="UP000314294">
    <property type="component" value="Unassembled WGS sequence"/>
</dbReference>
<proteinExistence type="predicted"/>
<protein>
    <submittedName>
        <fullName evidence="1">Uncharacterized protein</fullName>
    </submittedName>
</protein>
<organism evidence="1 2">
    <name type="scientific">Liparis tanakae</name>
    <name type="common">Tanaka's snailfish</name>
    <dbReference type="NCBI Taxonomy" id="230148"/>
    <lineage>
        <taxon>Eukaryota</taxon>
        <taxon>Metazoa</taxon>
        <taxon>Chordata</taxon>
        <taxon>Craniata</taxon>
        <taxon>Vertebrata</taxon>
        <taxon>Euteleostomi</taxon>
        <taxon>Actinopterygii</taxon>
        <taxon>Neopterygii</taxon>
        <taxon>Teleostei</taxon>
        <taxon>Neoteleostei</taxon>
        <taxon>Acanthomorphata</taxon>
        <taxon>Eupercaria</taxon>
        <taxon>Perciformes</taxon>
        <taxon>Cottioidei</taxon>
        <taxon>Cottales</taxon>
        <taxon>Liparidae</taxon>
        <taxon>Liparis</taxon>
    </lineage>
</organism>
<evidence type="ECO:0000313" key="2">
    <source>
        <dbReference type="Proteomes" id="UP000314294"/>
    </source>
</evidence>
<dbReference type="EMBL" id="SRLO01000070">
    <property type="protein sequence ID" value="TNN78727.1"/>
    <property type="molecule type" value="Genomic_DNA"/>
</dbReference>
<sequence>MTTPGCQLYEAFHEQVEATTSRLAWGSKWLTALTSMYQIGGRETCCSLGSGLNETHWLDKEGQRAQNTPTTKPTSVHCPTVSQYEIHEDGYCLRET</sequence>
<gene>
    <name evidence="1" type="ORF">EYF80_010897</name>
</gene>
<keyword evidence="2" id="KW-1185">Reference proteome</keyword>
<name>A0A4Z2ILT5_9TELE</name>
<dbReference type="AlphaFoldDB" id="A0A4Z2ILT5"/>
<reference evidence="1 2" key="1">
    <citation type="submission" date="2019-03" db="EMBL/GenBank/DDBJ databases">
        <title>First draft genome of Liparis tanakae, snailfish: a comprehensive survey of snailfish specific genes.</title>
        <authorList>
            <person name="Kim W."/>
            <person name="Song I."/>
            <person name="Jeong J.-H."/>
            <person name="Kim D."/>
            <person name="Kim S."/>
            <person name="Ryu S."/>
            <person name="Song J.Y."/>
            <person name="Lee S.K."/>
        </authorList>
    </citation>
    <scope>NUCLEOTIDE SEQUENCE [LARGE SCALE GENOMIC DNA]</scope>
    <source>
        <tissue evidence="1">Muscle</tissue>
    </source>
</reference>
<accession>A0A4Z2ILT5</accession>
<evidence type="ECO:0000313" key="1">
    <source>
        <dbReference type="EMBL" id="TNN78727.1"/>
    </source>
</evidence>